<dbReference type="NCBIfam" id="TIGR02961">
    <property type="entry name" value="allantoicase"/>
    <property type="match status" value="1"/>
</dbReference>
<evidence type="ECO:0000313" key="5">
    <source>
        <dbReference type="EMBL" id="CCK77441.1"/>
    </source>
</evidence>
<name>R4YQG6_OLEAN</name>
<comment type="catalytic activity">
    <reaction evidence="3">
        <text>allantoate + H2O = (S)-ureidoglycolate + urea</text>
        <dbReference type="Rhea" id="RHEA:11016"/>
        <dbReference type="ChEBI" id="CHEBI:15377"/>
        <dbReference type="ChEBI" id="CHEBI:16199"/>
        <dbReference type="ChEBI" id="CHEBI:17536"/>
        <dbReference type="ChEBI" id="CHEBI:57296"/>
        <dbReference type="EC" id="3.5.3.4"/>
    </reaction>
</comment>
<dbReference type="GO" id="GO:0004037">
    <property type="term" value="F:allantoicase activity"/>
    <property type="evidence" value="ECO:0007669"/>
    <property type="project" value="UniProtKB-UniRule"/>
</dbReference>
<evidence type="ECO:0000256" key="3">
    <source>
        <dbReference type="HAMAP-Rule" id="MF_00813"/>
    </source>
</evidence>
<evidence type="ECO:0000259" key="4">
    <source>
        <dbReference type="Pfam" id="PF03561"/>
    </source>
</evidence>
<dbReference type="PIRSF" id="PIRSF016516">
    <property type="entry name" value="Allantoicase"/>
    <property type="match status" value="1"/>
</dbReference>
<protein>
    <recommendedName>
        <fullName evidence="3">Probable allantoicase</fullName>
        <ecNumber evidence="3">3.5.3.4</ecNumber>
    </recommendedName>
    <alternativeName>
        <fullName evidence="3">Allantoate amidinohydrolase</fullName>
    </alternativeName>
</protein>
<feature type="domain" description="Allantoicase" evidence="4">
    <location>
        <begin position="23"/>
        <end position="182"/>
    </location>
</feature>
<keyword evidence="2 3" id="KW-0659">Purine metabolism</keyword>
<dbReference type="HOGENOM" id="CLU_038797_1_2_6"/>
<dbReference type="PANTHER" id="PTHR12045:SF3">
    <property type="entry name" value="INACTIVE ALLANTOICASE-RELATED"/>
    <property type="match status" value="1"/>
</dbReference>
<dbReference type="SUPFAM" id="SSF49785">
    <property type="entry name" value="Galactose-binding domain-like"/>
    <property type="match status" value="2"/>
</dbReference>
<gene>
    <name evidence="3 5" type="primary">alc</name>
    <name evidence="5" type="ORF">OLEAN_C32650</name>
</gene>
<feature type="domain" description="Allantoicase" evidence="4">
    <location>
        <begin position="203"/>
        <end position="371"/>
    </location>
</feature>
<keyword evidence="3 5" id="KW-0378">Hydrolase</keyword>
<dbReference type="PATRIC" id="fig|698738.3.peg.3394"/>
<accession>R4YQG6</accession>
<dbReference type="InterPro" id="IPR005164">
    <property type="entry name" value="Allantoicase"/>
</dbReference>
<dbReference type="Pfam" id="PF03561">
    <property type="entry name" value="Allantoicase"/>
    <property type="match status" value="2"/>
</dbReference>
<proteinExistence type="inferred from homology"/>
<evidence type="ECO:0000256" key="2">
    <source>
        <dbReference type="ARBA" id="ARBA00022631"/>
    </source>
</evidence>
<sequence>MSLVAKGNRLSTQYTDLAARRLGGQALLCSNDFFAEMENLLKAEAPLFQPGVFTERGQIMDGWESRRRRFLPDGTSDDGLNFDWCIIKLGSQGIIRGINANTAHFLGNAPQQVSLEVCNIQGEPTESTVWTPLIDITAVNPGSDNLIDVDAANPAAEQVWTHVRFNMFPDGGVARLNIYGEIVADHSWFLQGEPLDLAYIKNGARPVACSDMFFSAPENVLMPERGANMGDGWETKRRRTIGDVEVDRGNDWLILQLATRGNIEKILIDTCHFKGNYPNAFALEGAVLTSEQAANITALTADSHLEARFDKTGGKDELGIEWISIIERTALFADREHTFKDEVTAKGQSFTHVRLKMFPDGGISRIRLWGFSESL</sequence>
<evidence type="ECO:0000313" key="6">
    <source>
        <dbReference type="Proteomes" id="UP000032749"/>
    </source>
</evidence>
<dbReference type="Gene3D" id="2.60.120.260">
    <property type="entry name" value="Galactose-binding domain-like"/>
    <property type="match status" value="2"/>
</dbReference>
<dbReference type="PANTHER" id="PTHR12045">
    <property type="entry name" value="ALLANTOICASE"/>
    <property type="match status" value="1"/>
</dbReference>
<dbReference type="InterPro" id="IPR015908">
    <property type="entry name" value="Allantoicase_dom"/>
</dbReference>
<dbReference type="HAMAP" id="MF_00813">
    <property type="entry name" value="Allantoicase"/>
    <property type="match status" value="1"/>
</dbReference>
<comment type="pathway">
    <text evidence="3">Nitrogen metabolism; (S)-allantoin degradation; (S)-ureidoglycolate from allantoate (aminidohydrolase route): step 1/1.</text>
</comment>
<reference evidence="5 6" key="1">
    <citation type="journal article" date="2013" name="Nat. Commun.">
        <title>Genome sequence and functional genomic analysis of the oil-degrading bacterium Oleispira antarctica.</title>
        <authorList>
            <person name="Kube M."/>
            <person name="Chernikova T.N."/>
            <person name="Al-Ramahi Y."/>
            <person name="Beloqui A."/>
            <person name="Lopez-Cortez N."/>
            <person name="Guazzaroni M.E."/>
            <person name="Heipieper H.J."/>
            <person name="Klages S."/>
            <person name="Kotsyurbenko O.R."/>
            <person name="Langer I."/>
            <person name="Nechitaylo T.Y."/>
            <person name="Lunsdorf H."/>
            <person name="Fernandez M."/>
            <person name="Juarez S."/>
            <person name="Ciordia S."/>
            <person name="Singer A."/>
            <person name="Kagan O."/>
            <person name="Egorova O."/>
            <person name="Petit P.A."/>
            <person name="Stogios P."/>
            <person name="Kim Y."/>
            <person name="Tchigvintsev A."/>
            <person name="Flick R."/>
            <person name="Denaro R."/>
            <person name="Genovese M."/>
            <person name="Albar J.P."/>
            <person name="Reva O.N."/>
            <person name="Martinez-Gomariz M."/>
            <person name="Tran H."/>
            <person name="Ferrer M."/>
            <person name="Savchenko A."/>
            <person name="Yakunin A.F."/>
            <person name="Yakimov M.M."/>
            <person name="Golyshina O.V."/>
            <person name="Reinhardt R."/>
            <person name="Golyshin P.N."/>
        </authorList>
    </citation>
    <scope>NUCLEOTIDE SEQUENCE [LARGE SCALE GENOMIC DNA]</scope>
</reference>
<dbReference type="GO" id="GO:0006144">
    <property type="term" value="P:purine nucleobase metabolic process"/>
    <property type="evidence" value="ECO:0007669"/>
    <property type="project" value="UniProtKB-KW"/>
</dbReference>
<dbReference type="EMBL" id="FO203512">
    <property type="protein sequence ID" value="CCK77441.1"/>
    <property type="molecule type" value="Genomic_DNA"/>
</dbReference>
<evidence type="ECO:0000256" key="1">
    <source>
        <dbReference type="ARBA" id="ARBA00009242"/>
    </source>
</evidence>
<dbReference type="AlphaFoldDB" id="R4YQG6"/>
<organism evidence="5 6">
    <name type="scientific">Oleispira antarctica RB-8</name>
    <dbReference type="NCBI Taxonomy" id="698738"/>
    <lineage>
        <taxon>Bacteria</taxon>
        <taxon>Pseudomonadati</taxon>
        <taxon>Pseudomonadota</taxon>
        <taxon>Gammaproteobacteria</taxon>
        <taxon>Oceanospirillales</taxon>
        <taxon>Oceanospirillaceae</taxon>
        <taxon>Oleispira</taxon>
    </lineage>
</organism>
<dbReference type="UniPathway" id="UPA00395">
    <property type="reaction ID" value="UER00654"/>
</dbReference>
<dbReference type="Proteomes" id="UP000032749">
    <property type="component" value="Chromosome"/>
</dbReference>
<dbReference type="GO" id="GO:0000256">
    <property type="term" value="P:allantoin catabolic process"/>
    <property type="evidence" value="ECO:0007669"/>
    <property type="project" value="UniProtKB-UniRule"/>
</dbReference>
<dbReference type="KEGG" id="oai:OLEAN_C32650"/>
<dbReference type="OrthoDB" id="2078334at2"/>
<dbReference type="InterPro" id="IPR008979">
    <property type="entry name" value="Galactose-bd-like_sf"/>
</dbReference>
<comment type="similarity">
    <text evidence="1 3">Belongs to the allantoicase family.</text>
</comment>
<dbReference type="EC" id="3.5.3.4" evidence="3"/>
<keyword evidence="6" id="KW-1185">Reference proteome</keyword>
<dbReference type="STRING" id="698738.OLEAN_C32650"/>